<dbReference type="InterPro" id="IPR036249">
    <property type="entry name" value="Thioredoxin-like_sf"/>
</dbReference>
<sequence>MEVSGAVSRQVPCFSAGKIDTTARYCTTWFSCELRAPVNPHHLHRLNRVTAQPMVDVLQPFAHQEGALLTILSSLATYQENTTVDNGIELGRLQIGQKAECCNGTSTSCSSSGIIGVDDTLSSSVVGVSAKRIEVCMGNKCKKSGGGALLKEFERQMAVEGTVVGCKCMGKCKNGPNVRVSSTIDGIQSEGMDDSIRTPTNPLYIGVGMEDVSLIVANLIGEDSKELELVPAA</sequence>
<dbReference type="Proteomes" id="UP000315295">
    <property type="component" value="Unassembled WGS sequence"/>
</dbReference>
<comment type="caution">
    <text evidence="1">The sequence shown here is derived from an EMBL/GenBank/DDBJ whole genome shotgun (WGS) entry which is preliminary data.</text>
</comment>
<keyword evidence="2" id="KW-1185">Reference proteome</keyword>
<reference evidence="1 2" key="1">
    <citation type="journal article" date="2019" name="G3 (Bethesda)">
        <title>Sequencing of a Wild Apple (Malus baccata) Genome Unravels the Differences Between Cultivated and Wild Apple Species Regarding Disease Resistance and Cold Tolerance.</title>
        <authorList>
            <person name="Chen X."/>
        </authorList>
    </citation>
    <scope>NUCLEOTIDE SEQUENCE [LARGE SCALE GENOMIC DNA]</scope>
    <source>
        <strain evidence="2">cv. Shandingzi</strain>
        <tissue evidence="1">Leaves</tissue>
    </source>
</reference>
<organism evidence="1 2">
    <name type="scientific">Malus baccata</name>
    <name type="common">Siberian crab apple</name>
    <name type="synonym">Pyrus baccata</name>
    <dbReference type="NCBI Taxonomy" id="106549"/>
    <lineage>
        <taxon>Eukaryota</taxon>
        <taxon>Viridiplantae</taxon>
        <taxon>Streptophyta</taxon>
        <taxon>Embryophyta</taxon>
        <taxon>Tracheophyta</taxon>
        <taxon>Spermatophyta</taxon>
        <taxon>Magnoliopsida</taxon>
        <taxon>eudicotyledons</taxon>
        <taxon>Gunneridae</taxon>
        <taxon>Pentapetalae</taxon>
        <taxon>rosids</taxon>
        <taxon>fabids</taxon>
        <taxon>Rosales</taxon>
        <taxon>Rosaceae</taxon>
        <taxon>Amygdaloideae</taxon>
        <taxon>Maleae</taxon>
        <taxon>Malus</taxon>
    </lineage>
</organism>
<evidence type="ECO:0000313" key="2">
    <source>
        <dbReference type="Proteomes" id="UP000315295"/>
    </source>
</evidence>
<dbReference type="SUPFAM" id="SSF52833">
    <property type="entry name" value="Thioredoxin-like"/>
    <property type="match status" value="1"/>
</dbReference>
<gene>
    <name evidence="1" type="ORF">C1H46_031297</name>
</gene>
<dbReference type="STRING" id="106549.A0A540L9I4"/>
<protein>
    <recommendedName>
        <fullName evidence="3">Diacylglycerol O-acyltransferase 3, cytosolic</fullName>
    </recommendedName>
</protein>
<dbReference type="EMBL" id="VIEB01000691">
    <property type="protein sequence ID" value="TQD83135.1"/>
    <property type="molecule type" value="Genomic_DNA"/>
</dbReference>
<accession>A0A540L9I4</accession>
<evidence type="ECO:0008006" key="3">
    <source>
        <dbReference type="Google" id="ProtNLM"/>
    </source>
</evidence>
<dbReference type="AlphaFoldDB" id="A0A540L9I4"/>
<dbReference type="CDD" id="cd02980">
    <property type="entry name" value="TRX_Fd_family"/>
    <property type="match status" value="1"/>
</dbReference>
<evidence type="ECO:0000313" key="1">
    <source>
        <dbReference type="EMBL" id="TQD83135.1"/>
    </source>
</evidence>
<proteinExistence type="predicted"/>
<name>A0A540L9I4_MALBA</name>
<dbReference type="Gene3D" id="3.40.30.10">
    <property type="entry name" value="Glutaredoxin"/>
    <property type="match status" value="1"/>
</dbReference>